<dbReference type="SMART" id="SM00226">
    <property type="entry name" value="LMWPc"/>
    <property type="match status" value="1"/>
</dbReference>
<evidence type="ECO:0000313" key="2">
    <source>
        <dbReference type="EMBL" id="TYL87088.1"/>
    </source>
</evidence>
<sequence length="116" mass="13195">MTNVLFVCSANRLRSPTAEHVFSTWPGIETDSAGISNDADVLLSTEQVEWADIIFVMEKAHRNKLNRRFRASLNGKRVICLDIPDDYEFMDPVLVRMLESRAGRFLSRAEPTRPSP</sequence>
<reference evidence="2 3" key="1">
    <citation type="submission" date="2019-08" db="EMBL/GenBank/DDBJ databases">
        <title>Bradyrhizobium hipponensis sp. nov., a rhizobium isolated from a Lupinus angustifolius root nodule in Tunisia.</title>
        <authorList>
            <person name="Off K."/>
            <person name="Rejili M."/>
            <person name="Mars M."/>
            <person name="Brachmann A."/>
            <person name="Marin M."/>
        </authorList>
    </citation>
    <scope>NUCLEOTIDE SEQUENCE [LARGE SCALE GENOMIC DNA]</scope>
    <source>
        <strain evidence="2 3">CTAW71</strain>
    </source>
</reference>
<dbReference type="PIRSF" id="PIRSF029416">
    <property type="entry name" value="UCP029416_PTP"/>
    <property type="match status" value="1"/>
</dbReference>
<feature type="domain" description="Phosphotyrosine protein phosphatase I" evidence="1">
    <location>
        <begin position="2"/>
        <end position="108"/>
    </location>
</feature>
<dbReference type="InterPro" id="IPR023485">
    <property type="entry name" value="Ptyr_pPase"/>
</dbReference>
<evidence type="ECO:0000313" key="3">
    <source>
        <dbReference type="Proteomes" id="UP000324758"/>
    </source>
</evidence>
<gene>
    <name evidence="2" type="ORF">FXB40_40765</name>
</gene>
<dbReference type="RefSeq" id="WP_148777909.1">
    <property type="nucleotide sequence ID" value="NZ_VSSS01000076.1"/>
</dbReference>
<organism evidence="2 3">
    <name type="scientific">Bradyrhizobium rifense</name>
    <dbReference type="NCBI Taxonomy" id="515499"/>
    <lineage>
        <taxon>Bacteria</taxon>
        <taxon>Pseudomonadati</taxon>
        <taxon>Pseudomonadota</taxon>
        <taxon>Alphaproteobacteria</taxon>
        <taxon>Hyphomicrobiales</taxon>
        <taxon>Nitrobacteraceae</taxon>
        <taxon>Bradyrhizobium</taxon>
    </lineage>
</organism>
<dbReference type="InterPro" id="IPR016919">
    <property type="entry name" value="UCP029416_PTP"/>
</dbReference>
<dbReference type="InterPro" id="IPR036196">
    <property type="entry name" value="Ptyr_pPase_sf"/>
</dbReference>
<evidence type="ECO:0000259" key="1">
    <source>
        <dbReference type="SMART" id="SM00226"/>
    </source>
</evidence>
<dbReference type="AlphaFoldDB" id="A0A5D3JZ92"/>
<comment type="caution">
    <text evidence="2">The sequence shown here is derived from an EMBL/GenBank/DDBJ whole genome shotgun (WGS) entry which is preliminary data.</text>
</comment>
<protein>
    <submittedName>
        <fullName evidence="2">Phosphotyrosine protein phosphatase</fullName>
    </submittedName>
</protein>
<name>A0A5D3JZ92_9BRAD</name>
<dbReference type="SUPFAM" id="SSF52788">
    <property type="entry name" value="Phosphotyrosine protein phosphatases I"/>
    <property type="match status" value="1"/>
</dbReference>
<dbReference type="EMBL" id="VSSS01000076">
    <property type="protein sequence ID" value="TYL87088.1"/>
    <property type="molecule type" value="Genomic_DNA"/>
</dbReference>
<dbReference type="OrthoDB" id="7210484at2"/>
<dbReference type="Gene3D" id="3.40.50.2300">
    <property type="match status" value="1"/>
</dbReference>
<proteinExistence type="predicted"/>
<keyword evidence="3" id="KW-1185">Reference proteome</keyword>
<accession>A0A5D3JZ92</accession>
<dbReference type="Proteomes" id="UP000324758">
    <property type="component" value="Unassembled WGS sequence"/>
</dbReference>